<reference evidence="14" key="1">
    <citation type="submission" date="2015-02" db="EMBL/GenBank/DDBJ databases">
        <title>Genome sequencing for Strongylocentrotus purpuratus.</title>
        <authorList>
            <person name="Murali S."/>
            <person name="Liu Y."/>
            <person name="Vee V."/>
            <person name="English A."/>
            <person name="Wang M."/>
            <person name="Skinner E."/>
            <person name="Han Y."/>
            <person name="Muzny D.M."/>
            <person name="Worley K.C."/>
            <person name="Gibbs R.A."/>
        </authorList>
    </citation>
    <scope>NUCLEOTIDE SEQUENCE</scope>
</reference>
<evidence type="ECO:0000259" key="12">
    <source>
        <dbReference type="Pfam" id="PF23308"/>
    </source>
</evidence>
<evidence type="ECO:0000256" key="4">
    <source>
        <dbReference type="ARBA" id="ARBA00022737"/>
    </source>
</evidence>
<evidence type="ECO:0000313" key="14">
    <source>
        <dbReference type="Proteomes" id="UP000007110"/>
    </source>
</evidence>
<dbReference type="KEGG" id="spu:100893969"/>
<evidence type="ECO:0000256" key="10">
    <source>
        <dbReference type="SAM" id="Phobius"/>
    </source>
</evidence>
<evidence type="ECO:0000256" key="9">
    <source>
        <dbReference type="SAM" id="MobiDB-lite"/>
    </source>
</evidence>
<feature type="compositionally biased region" description="Low complexity" evidence="9">
    <location>
        <begin position="1138"/>
        <end position="1155"/>
    </location>
</feature>
<dbReference type="AlphaFoldDB" id="A0A7M7PT36"/>
<dbReference type="EnsemblMetazoa" id="XM_031000177">
    <property type="protein sequence ID" value="XP_030856037"/>
    <property type="gene ID" value="LOC100893969"/>
</dbReference>
<evidence type="ECO:0000313" key="13">
    <source>
        <dbReference type="EnsemblMetazoa" id="XP_030856037"/>
    </source>
</evidence>
<feature type="domain" description="Spondin-like TSP1" evidence="11">
    <location>
        <begin position="291"/>
        <end position="348"/>
    </location>
</feature>
<evidence type="ECO:0000259" key="11">
    <source>
        <dbReference type="Pfam" id="PF19028"/>
    </source>
</evidence>
<dbReference type="OrthoDB" id="5814848at2759"/>
<dbReference type="OMA" id="DVYHDGY"/>
<dbReference type="Pfam" id="PF19030">
    <property type="entry name" value="TSP1_ADAMTS"/>
    <property type="match status" value="3"/>
</dbReference>
<feature type="domain" description="Spondin-like TSP1" evidence="11">
    <location>
        <begin position="152"/>
        <end position="214"/>
    </location>
</feature>
<evidence type="ECO:0000256" key="6">
    <source>
        <dbReference type="ARBA" id="ARBA00023136"/>
    </source>
</evidence>
<dbReference type="Gene3D" id="2.20.100.10">
    <property type="entry name" value="Thrombospondin type-1 (TSP1) repeat"/>
    <property type="match status" value="7"/>
</dbReference>
<dbReference type="InterPro" id="IPR056991">
    <property type="entry name" value="TSP1_TSH7A-B_C"/>
</dbReference>
<keyword evidence="3" id="KW-0732">Signal</keyword>
<dbReference type="Pfam" id="PF23308">
    <property type="entry name" value="TSP1_TSH7A-B_C"/>
    <property type="match status" value="1"/>
</dbReference>
<dbReference type="Pfam" id="PF19028">
    <property type="entry name" value="TSP1_spondin"/>
    <property type="match status" value="4"/>
</dbReference>
<dbReference type="PANTHER" id="PTHR11311:SF30">
    <property type="entry name" value="SPONDIN-LIKE TSP1 DOMAIN-CONTAINING PROTEIN"/>
    <property type="match status" value="1"/>
</dbReference>
<dbReference type="Pfam" id="PF00090">
    <property type="entry name" value="TSP_1"/>
    <property type="match status" value="2"/>
</dbReference>
<feature type="domain" description="Thrombospondin type-1" evidence="12">
    <location>
        <begin position="1054"/>
        <end position="1092"/>
    </location>
</feature>
<keyword evidence="8" id="KW-0325">Glycoprotein</keyword>
<dbReference type="FunFam" id="2.20.100.10:FF:000014">
    <property type="entry name" value="Thrombospondin type 1 domain containing 7A"/>
    <property type="match status" value="1"/>
</dbReference>
<reference evidence="13" key="2">
    <citation type="submission" date="2021-01" db="UniProtKB">
        <authorList>
            <consortium name="EnsemblMetazoa"/>
        </authorList>
    </citation>
    <scope>IDENTIFICATION</scope>
</reference>
<dbReference type="PANTHER" id="PTHR11311">
    <property type="entry name" value="SPONDIN"/>
    <property type="match status" value="1"/>
</dbReference>
<keyword evidence="5 10" id="KW-1133">Transmembrane helix</keyword>
<keyword evidence="7" id="KW-1015">Disulfide bond</keyword>
<dbReference type="FunFam" id="2.20.100.10:FF:000017">
    <property type="entry name" value="Thrombospondin type 1 domain containing 7A"/>
    <property type="match status" value="1"/>
</dbReference>
<keyword evidence="6 10" id="KW-0472">Membrane</keyword>
<evidence type="ECO:0000256" key="1">
    <source>
        <dbReference type="ARBA" id="ARBA00004479"/>
    </source>
</evidence>
<dbReference type="InterPro" id="IPR044004">
    <property type="entry name" value="TSP1_spondin_dom"/>
</dbReference>
<sequence>MPLPVDLCDPADRPGTITDCHVPCSKPCRVGPWTSWGPCISFACDVRGTKKAKGHIHRSREIVAPPEHNGLKCPHLTEHAPCNVQPCFRWVVEEATCQPSDAQTMCGEGVMTRNVYCINSQELPVEDESMCEALVNKPSEEVTCEAPCSSDCVLGKWGPWSECSQSCESETGRPGGLQERYRTILAQPGPGGAACPDMEIAEMKESRVCNHHSCTLFGWLTTEWGECMPSLDNTDQMFTPDEYGTCGMGTQTRNVSCSRVSPAKIAPDKRCFAPVRPPASRPCEVQCTLDCEVSEFGDWTSCPTTCSSDGSLATQERRRYILQQTQNGGEECPTLLREERTCNKPDSCYSYTWLVGTWTECRLTGIDVVSMDGIHEQCGDGLITRGIQCERSDGNIMESDLCLQYGPPMPPSSEQCRIECADDCRMTEWSPWSNCHSQCTGSQIRRRRISGHSRRQPECLNNKINPVSESRPCKCPSYRLVPKGKWSDCLLGGPQFEVQGLRGNSYDEELECGNGIKYRPLVCLDQDDRYVEVSHCGTSNDFMEEHCAIPCPVDCELSDWSDWRSCTGRMHSGIGVTTRWQQVLQQATNGGRPCPVHDNNWNDETKKCSWGVSRLDASWKAGDWETCDVSKVISTNDGRDCGNGVKRRGVSCVIPIDHGFRAQVTNLSACDAGRKPELVEACIEHCPGQCVVSGWTEWTSCPQDCPQDTFRTRNRLIFRNPIDTTDDTTDDNGVNNPLSCPHLIEREQCMPGINCFTYTWNSTEWSPCQLEKGKICGEGVQDRLLQCLRSDGRIVEVSKCEEFSTSIPLTTYLSCEVACPVDCRLTQWTQWSECSKTCGNDAVRTKHRSILQEPNQKGRPCPATLTQDKPCKAVPCYDWAITQWTDCTTLIGECGAGVRRRNVTCRQPNGMAVSDSYCLLTRSAELYEKNTNVTSHGYEFLEREHSCEVPCPGECHHTAWSQWSVCHRTCVQGRPIGSEGIQVRSRATLTTDRVCPGDDWETRTCSGERCYLFEWFVGEWERDQRDVWCRRSDGLNVTGACTLDKPSSSSTCNPECHIQSSYCTEDNKCVCDAGYKAIYSMSSGQLEACLHVGFMSPMVHTESDPSLSPGPSSRPGTAGELSDAGETGTGNSVNTDWNNNNNNAQPGTGQKKPTATPKPPQQTFLASLPPWVYAIAAVVVLLIVIVAVVLCCAKCAPKKREEEKKPEPDYSMYWDETVQKKYTGEIEL</sequence>
<feature type="transmembrane region" description="Helical" evidence="10">
    <location>
        <begin position="1171"/>
        <end position="1196"/>
    </location>
</feature>
<evidence type="ECO:0000256" key="5">
    <source>
        <dbReference type="ARBA" id="ARBA00022989"/>
    </source>
</evidence>
<keyword evidence="4" id="KW-0677">Repeat</keyword>
<dbReference type="PROSITE" id="PS50092">
    <property type="entry name" value="TSP1"/>
    <property type="match status" value="10"/>
</dbReference>
<dbReference type="FunFam" id="2.20.100.10:FF:000019">
    <property type="entry name" value="Thrombospondin type 1 domain containing 7A"/>
    <property type="match status" value="1"/>
</dbReference>
<dbReference type="GeneID" id="100893969"/>
<evidence type="ECO:0000256" key="8">
    <source>
        <dbReference type="ARBA" id="ARBA00023180"/>
    </source>
</evidence>
<dbReference type="SUPFAM" id="SSF82895">
    <property type="entry name" value="TSP-1 type 1 repeat"/>
    <property type="match status" value="7"/>
</dbReference>
<name>A0A7M7PT36_STRPU</name>
<evidence type="ECO:0000256" key="7">
    <source>
        <dbReference type="ARBA" id="ARBA00023157"/>
    </source>
</evidence>
<feature type="domain" description="Spondin-like TSP1" evidence="11">
    <location>
        <begin position="28"/>
        <end position="87"/>
    </location>
</feature>
<dbReference type="RefSeq" id="XP_030856037.1">
    <property type="nucleotide sequence ID" value="XM_031000177.1"/>
</dbReference>
<protein>
    <submittedName>
        <fullName evidence="13">Uncharacterized protein</fullName>
    </submittedName>
</protein>
<dbReference type="InterPro" id="IPR000884">
    <property type="entry name" value="TSP1_rpt"/>
</dbReference>
<keyword evidence="14" id="KW-1185">Reference proteome</keyword>
<dbReference type="FunFam" id="2.20.100.10:FF:000193">
    <property type="entry name" value="Uncharacterized protein"/>
    <property type="match status" value="1"/>
</dbReference>
<dbReference type="FunCoup" id="A0A7M7PT36">
    <property type="interactions" value="412"/>
</dbReference>
<dbReference type="Proteomes" id="UP000007110">
    <property type="component" value="Unassembled WGS sequence"/>
</dbReference>
<feature type="compositionally biased region" description="Low complexity" evidence="9">
    <location>
        <begin position="1104"/>
        <end position="1115"/>
    </location>
</feature>
<dbReference type="SMART" id="SM00209">
    <property type="entry name" value="TSP1"/>
    <property type="match status" value="11"/>
</dbReference>
<evidence type="ECO:0000256" key="2">
    <source>
        <dbReference type="ARBA" id="ARBA00022692"/>
    </source>
</evidence>
<feature type="domain" description="Spondin-like TSP1" evidence="11">
    <location>
        <begin position="823"/>
        <end position="876"/>
    </location>
</feature>
<keyword evidence="2 10" id="KW-0812">Transmembrane</keyword>
<comment type="subcellular location">
    <subcellularLocation>
        <location evidence="1">Membrane</location>
        <topology evidence="1">Single-pass type I membrane protein</topology>
    </subcellularLocation>
</comment>
<dbReference type="GO" id="GO:0005886">
    <property type="term" value="C:plasma membrane"/>
    <property type="evidence" value="ECO:0000318"/>
    <property type="project" value="GO_Central"/>
</dbReference>
<feature type="region of interest" description="Disordered" evidence="9">
    <location>
        <begin position="1100"/>
        <end position="1161"/>
    </location>
</feature>
<organism evidence="13 14">
    <name type="scientific">Strongylocentrotus purpuratus</name>
    <name type="common">Purple sea urchin</name>
    <dbReference type="NCBI Taxonomy" id="7668"/>
    <lineage>
        <taxon>Eukaryota</taxon>
        <taxon>Metazoa</taxon>
        <taxon>Echinodermata</taxon>
        <taxon>Eleutherozoa</taxon>
        <taxon>Echinozoa</taxon>
        <taxon>Echinoidea</taxon>
        <taxon>Euechinoidea</taxon>
        <taxon>Echinacea</taxon>
        <taxon>Camarodonta</taxon>
        <taxon>Echinidea</taxon>
        <taxon>Strongylocentrotidae</taxon>
        <taxon>Strongylocentrotus</taxon>
    </lineage>
</organism>
<dbReference type="InParanoid" id="A0A7M7PT36"/>
<accession>A0A7M7PT36</accession>
<dbReference type="GO" id="GO:0030036">
    <property type="term" value="P:actin cytoskeleton organization"/>
    <property type="evidence" value="ECO:0000318"/>
    <property type="project" value="GO_Central"/>
</dbReference>
<dbReference type="InterPro" id="IPR051418">
    <property type="entry name" value="Spondin/Thrombospondin_T1"/>
</dbReference>
<evidence type="ECO:0000256" key="3">
    <source>
        <dbReference type="ARBA" id="ARBA00022729"/>
    </source>
</evidence>
<dbReference type="InterPro" id="IPR036383">
    <property type="entry name" value="TSP1_rpt_sf"/>
</dbReference>
<proteinExistence type="predicted"/>